<evidence type="ECO:0000313" key="2">
    <source>
        <dbReference type="EMBL" id="KAF1842069.1"/>
    </source>
</evidence>
<gene>
    <name evidence="2" type="ORF">K460DRAFT_370068</name>
</gene>
<proteinExistence type="predicted"/>
<reference evidence="2" key="1">
    <citation type="submission" date="2020-01" db="EMBL/GenBank/DDBJ databases">
        <authorList>
            <consortium name="DOE Joint Genome Institute"/>
            <person name="Haridas S."/>
            <person name="Albert R."/>
            <person name="Binder M."/>
            <person name="Bloem J."/>
            <person name="Labutti K."/>
            <person name="Salamov A."/>
            <person name="Andreopoulos B."/>
            <person name="Baker S.E."/>
            <person name="Barry K."/>
            <person name="Bills G."/>
            <person name="Bluhm B.H."/>
            <person name="Cannon C."/>
            <person name="Castanera R."/>
            <person name="Culley D.E."/>
            <person name="Daum C."/>
            <person name="Ezra D."/>
            <person name="Gonzalez J.B."/>
            <person name="Henrissat B."/>
            <person name="Kuo A."/>
            <person name="Liang C."/>
            <person name="Lipzen A."/>
            <person name="Lutzoni F."/>
            <person name="Magnuson J."/>
            <person name="Mondo S."/>
            <person name="Nolan M."/>
            <person name="Ohm R."/>
            <person name="Pangilinan J."/>
            <person name="Park H.-J."/>
            <person name="Ramirez L."/>
            <person name="Alfaro M."/>
            <person name="Sun H."/>
            <person name="Tritt A."/>
            <person name="Yoshinaga Y."/>
            <person name="Zwiers L.-H."/>
            <person name="Turgeon B.G."/>
            <person name="Goodwin S.B."/>
            <person name="Spatafora J.W."/>
            <person name="Crous P.W."/>
            <person name="Grigoriev I.V."/>
        </authorList>
    </citation>
    <scope>NUCLEOTIDE SEQUENCE</scope>
    <source>
        <strain evidence="2">CBS 394.84</strain>
    </source>
</reference>
<evidence type="ECO:0000313" key="3">
    <source>
        <dbReference type="Proteomes" id="UP000800039"/>
    </source>
</evidence>
<name>A0A9P4GAQ1_9PLEO</name>
<feature type="region of interest" description="Disordered" evidence="1">
    <location>
        <begin position="1"/>
        <end position="23"/>
    </location>
</feature>
<dbReference type="AlphaFoldDB" id="A0A9P4GAQ1"/>
<dbReference type="GeneID" id="63851325"/>
<organism evidence="2 3">
    <name type="scientific">Cucurbitaria berberidis CBS 394.84</name>
    <dbReference type="NCBI Taxonomy" id="1168544"/>
    <lineage>
        <taxon>Eukaryota</taxon>
        <taxon>Fungi</taxon>
        <taxon>Dikarya</taxon>
        <taxon>Ascomycota</taxon>
        <taxon>Pezizomycotina</taxon>
        <taxon>Dothideomycetes</taxon>
        <taxon>Pleosporomycetidae</taxon>
        <taxon>Pleosporales</taxon>
        <taxon>Pleosporineae</taxon>
        <taxon>Cucurbitariaceae</taxon>
        <taxon>Cucurbitaria</taxon>
    </lineage>
</organism>
<evidence type="ECO:0000256" key="1">
    <source>
        <dbReference type="SAM" id="MobiDB-lite"/>
    </source>
</evidence>
<feature type="region of interest" description="Disordered" evidence="1">
    <location>
        <begin position="38"/>
        <end position="70"/>
    </location>
</feature>
<accession>A0A9P4GAQ1</accession>
<dbReference type="Proteomes" id="UP000800039">
    <property type="component" value="Unassembled WGS sequence"/>
</dbReference>
<dbReference type="RefSeq" id="XP_040784632.1">
    <property type="nucleotide sequence ID" value="XM_040934074.1"/>
</dbReference>
<keyword evidence="3" id="KW-1185">Reference proteome</keyword>
<sequence>MDPASPSPVSQIMNSPGLPPIPDHIIVTFEGKVREMLRITRDSTDEKQRGRSGSRQRYYTGDRSPKREID</sequence>
<comment type="caution">
    <text evidence="2">The sequence shown here is derived from an EMBL/GenBank/DDBJ whole genome shotgun (WGS) entry which is preliminary data.</text>
</comment>
<feature type="compositionally biased region" description="Basic and acidic residues" evidence="1">
    <location>
        <begin position="38"/>
        <end position="49"/>
    </location>
</feature>
<dbReference type="EMBL" id="ML976618">
    <property type="protein sequence ID" value="KAF1842069.1"/>
    <property type="molecule type" value="Genomic_DNA"/>
</dbReference>
<dbReference type="OrthoDB" id="3782657at2759"/>
<protein>
    <submittedName>
        <fullName evidence="2">Uncharacterized protein</fullName>
    </submittedName>
</protein>